<proteinExistence type="predicted"/>
<dbReference type="RefSeq" id="WP_126151976.1">
    <property type="nucleotide sequence ID" value="NZ_JBHTMH010000001.1"/>
</dbReference>
<dbReference type="OrthoDB" id="7173889at2"/>
<feature type="compositionally biased region" description="Basic and acidic residues" evidence="1">
    <location>
        <begin position="33"/>
        <end position="58"/>
    </location>
</feature>
<dbReference type="Pfam" id="PF13770">
    <property type="entry name" value="DUF4169"/>
    <property type="match status" value="1"/>
</dbReference>
<keyword evidence="3" id="KW-1185">Reference proteome</keyword>
<dbReference type="AlphaFoldDB" id="A0A447IG54"/>
<evidence type="ECO:0000313" key="3">
    <source>
        <dbReference type="Proteomes" id="UP000268844"/>
    </source>
</evidence>
<protein>
    <recommendedName>
        <fullName evidence="4">DUF4169 family protein</fullName>
    </recommendedName>
</protein>
<organism evidence="2 3">
    <name type="scientific">Devosia equisanguinis</name>
    <dbReference type="NCBI Taxonomy" id="2490941"/>
    <lineage>
        <taxon>Bacteria</taxon>
        <taxon>Pseudomonadati</taxon>
        <taxon>Pseudomonadota</taxon>
        <taxon>Alphaproteobacteria</taxon>
        <taxon>Hyphomicrobiales</taxon>
        <taxon>Devosiaceae</taxon>
        <taxon>Devosia</taxon>
    </lineage>
</organism>
<evidence type="ECO:0000256" key="1">
    <source>
        <dbReference type="SAM" id="MobiDB-lite"/>
    </source>
</evidence>
<name>A0A447IG54_9HYPH</name>
<accession>A0A447IG54</accession>
<gene>
    <name evidence="2" type="ORF">DEVEQU_03627</name>
</gene>
<reference evidence="2 3" key="1">
    <citation type="submission" date="2018-12" db="EMBL/GenBank/DDBJ databases">
        <authorList>
            <person name="Criscuolo A."/>
        </authorList>
    </citation>
    <scope>NUCLEOTIDE SEQUENCE [LARGE SCALE GENOMIC DNA]</scope>
    <source>
        <strain evidence="2">ACIP1116281</strain>
    </source>
</reference>
<evidence type="ECO:0008006" key="4">
    <source>
        <dbReference type="Google" id="ProtNLM"/>
    </source>
</evidence>
<dbReference type="EMBL" id="UZWD01000049">
    <property type="protein sequence ID" value="VDS06463.1"/>
    <property type="molecule type" value="Genomic_DNA"/>
</dbReference>
<dbReference type="Proteomes" id="UP000268844">
    <property type="component" value="Unassembled WGS sequence"/>
</dbReference>
<feature type="region of interest" description="Disordered" evidence="1">
    <location>
        <begin position="1"/>
        <end position="58"/>
    </location>
</feature>
<dbReference type="InterPro" id="IPR025227">
    <property type="entry name" value="DUF4169"/>
</dbReference>
<evidence type="ECO:0000313" key="2">
    <source>
        <dbReference type="EMBL" id="VDS06463.1"/>
    </source>
</evidence>
<sequence length="58" mass="6864">MADIINLRQVRKQKARSDKENVAAQNRVLHGRTKAEKQREATERQRAERLIDGHKREE</sequence>